<accession>W0ED67</accession>
<proteinExistence type="predicted"/>
<gene>
    <name evidence="2" type="ORF">DESME_14345</name>
</gene>
<protein>
    <recommendedName>
        <fullName evidence="1">Glycosyltransferase 2-like domain-containing protein</fullName>
    </recommendedName>
</protein>
<dbReference type="STRING" id="871968.DESME_14345"/>
<dbReference type="InterPro" id="IPR050834">
    <property type="entry name" value="Glycosyltransf_2"/>
</dbReference>
<evidence type="ECO:0000313" key="3">
    <source>
        <dbReference type="Proteomes" id="UP000010847"/>
    </source>
</evidence>
<dbReference type="InterPro" id="IPR029044">
    <property type="entry name" value="Nucleotide-diphossugar_trans"/>
</dbReference>
<dbReference type="Proteomes" id="UP000010847">
    <property type="component" value="Chromosome"/>
</dbReference>
<dbReference type="CDD" id="cd00761">
    <property type="entry name" value="Glyco_tranf_GTA_type"/>
    <property type="match status" value="1"/>
</dbReference>
<dbReference type="AlphaFoldDB" id="W0ED67"/>
<organism evidence="2 3">
    <name type="scientific">Desulfitobacterium metallireducens DSM 15288</name>
    <dbReference type="NCBI Taxonomy" id="871968"/>
    <lineage>
        <taxon>Bacteria</taxon>
        <taxon>Bacillati</taxon>
        <taxon>Bacillota</taxon>
        <taxon>Clostridia</taxon>
        <taxon>Eubacteriales</taxon>
        <taxon>Desulfitobacteriaceae</taxon>
        <taxon>Desulfitobacterium</taxon>
    </lineage>
</organism>
<reference evidence="2 3" key="1">
    <citation type="submission" date="2013-12" db="EMBL/GenBank/DDBJ databases">
        <authorList>
            <consortium name="DOE Joint Genome Institute"/>
            <person name="Smidt H."/>
            <person name="Huntemann M."/>
            <person name="Han J."/>
            <person name="Chen A."/>
            <person name="Kyrpides N."/>
            <person name="Mavromatis K."/>
            <person name="Markowitz V."/>
            <person name="Palaniappan K."/>
            <person name="Ivanova N."/>
            <person name="Schaumberg A."/>
            <person name="Pati A."/>
            <person name="Liolios K."/>
            <person name="Nordberg H.P."/>
            <person name="Cantor M.N."/>
            <person name="Hua S.X."/>
            <person name="Woyke T."/>
        </authorList>
    </citation>
    <scope>NUCLEOTIDE SEQUENCE [LARGE SCALE GENOMIC DNA]</scope>
    <source>
        <strain evidence="3">DSM 15288</strain>
    </source>
</reference>
<sequence>MIEDMTDQVFYCSLVIPTKNGGPLFRRVVHALQNQTYWNKTEFVIVDSGSSDDTIEVARKAGAKVVQIDPTTFNHGATRDLGISIASSEFVILMVQDALPNDNYLIETLLKSFEDDEVAGAYARQIPQADADILTKRNLNNWLTGRMEREEKRLESQDWYKGLSPLEKYFFCNFDNVCSAIRKSIWEKENFGLINFGEDIDWAERVLKCGYKIVYEPTAAVIHSHNRSLIYEYKRTYVCHRKLYSQFGLHLVLSLRSIPRSWLYGTLKDAKYILSHDSKFSNKVLTLLKVPMLNLLSAFAQYRAVRDQLNKKYVKVRDV</sequence>
<dbReference type="eggNOG" id="COG1216">
    <property type="taxonomic scope" value="Bacteria"/>
</dbReference>
<keyword evidence="3" id="KW-1185">Reference proteome</keyword>
<evidence type="ECO:0000313" key="2">
    <source>
        <dbReference type="EMBL" id="AHF08682.1"/>
    </source>
</evidence>
<dbReference type="InterPro" id="IPR001173">
    <property type="entry name" value="Glyco_trans_2-like"/>
</dbReference>
<dbReference type="Pfam" id="PF00535">
    <property type="entry name" value="Glycos_transf_2"/>
    <property type="match status" value="1"/>
</dbReference>
<dbReference type="RefSeq" id="WP_006718040.1">
    <property type="nucleotide sequence ID" value="NZ_CP007032.1"/>
</dbReference>
<evidence type="ECO:0000259" key="1">
    <source>
        <dbReference type="Pfam" id="PF00535"/>
    </source>
</evidence>
<feature type="domain" description="Glycosyltransferase 2-like" evidence="1">
    <location>
        <begin position="13"/>
        <end position="154"/>
    </location>
</feature>
<dbReference type="OrthoDB" id="9815923at2"/>
<dbReference type="PANTHER" id="PTHR43685">
    <property type="entry name" value="GLYCOSYLTRANSFERASE"/>
    <property type="match status" value="1"/>
</dbReference>
<dbReference type="GO" id="GO:0044010">
    <property type="term" value="P:single-species biofilm formation"/>
    <property type="evidence" value="ECO:0007669"/>
    <property type="project" value="TreeGrafter"/>
</dbReference>
<dbReference type="SUPFAM" id="SSF53448">
    <property type="entry name" value="Nucleotide-diphospho-sugar transferases"/>
    <property type="match status" value="1"/>
</dbReference>
<dbReference type="Gene3D" id="3.90.550.10">
    <property type="entry name" value="Spore Coat Polysaccharide Biosynthesis Protein SpsA, Chain A"/>
    <property type="match status" value="1"/>
</dbReference>
<dbReference type="KEGG" id="dmt:DESME_14345"/>
<dbReference type="HOGENOM" id="CLU_061778_0_0_9"/>
<dbReference type="PANTHER" id="PTHR43685:SF13">
    <property type="entry name" value="O ANTIGEN BIOSYNTHESIS RHAMNOSYLTRANSFERASE RFBN"/>
    <property type="match status" value="1"/>
</dbReference>
<name>W0ED67_9FIRM</name>
<dbReference type="EMBL" id="CP007032">
    <property type="protein sequence ID" value="AHF08682.1"/>
    <property type="molecule type" value="Genomic_DNA"/>
</dbReference>